<dbReference type="EMBL" id="JARJCW010000016">
    <property type="protein sequence ID" value="KAJ7216090.1"/>
    <property type="molecule type" value="Genomic_DNA"/>
</dbReference>
<gene>
    <name evidence="2" type="ORF">GGX14DRAFT_562530</name>
</gene>
<name>A0AAD6YF22_9AGAR</name>
<feature type="region of interest" description="Disordered" evidence="1">
    <location>
        <begin position="152"/>
        <end position="171"/>
    </location>
</feature>
<sequence>MLKGACVGSVSTPGTAAAFRRPVALPCVTRTRSYVRGLVLDARRRRCPAPLRACSRAGSFLMRAPCTSMRARFRRPPPPCTTPRTLNRMCAGSLSMPTAAASRHRPRTLKGACTGSFSMPGAAAAFRCPMPPPWPVRARLWERAQGWFTMPVSPAPSTATPRRRRRPAHAV</sequence>
<evidence type="ECO:0000256" key="1">
    <source>
        <dbReference type="SAM" id="MobiDB-lite"/>
    </source>
</evidence>
<dbReference type="Proteomes" id="UP001219525">
    <property type="component" value="Unassembled WGS sequence"/>
</dbReference>
<proteinExistence type="predicted"/>
<accession>A0AAD6YF22</accession>
<reference evidence="2" key="1">
    <citation type="submission" date="2023-03" db="EMBL/GenBank/DDBJ databases">
        <title>Massive genome expansion in bonnet fungi (Mycena s.s.) driven by repeated elements and novel gene families across ecological guilds.</title>
        <authorList>
            <consortium name="Lawrence Berkeley National Laboratory"/>
            <person name="Harder C.B."/>
            <person name="Miyauchi S."/>
            <person name="Viragh M."/>
            <person name="Kuo A."/>
            <person name="Thoen E."/>
            <person name="Andreopoulos B."/>
            <person name="Lu D."/>
            <person name="Skrede I."/>
            <person name="Drula E."/>
            <person name="Henrissat B."/>
            <person name="Morin E."/>
            <person name="Kohler A."/>
            <person name="Barry K."/>
            <person name="LaButti K."/>
            <person name="Morin E."/>
            <person name="Salamov A."/>
            <person name="Lipzen A."/>
            <person name="Mereny Z."/>
            <person name="Hegedus B."/>
            <person name="Baldrian P."/>
            <person name="Stursova M."/>
            <person name="Weitz H."/>
            <person name="Taylor A."/>
            <person name="Grigoriev I.V."/>
            <person name="Nagy L.G."/>
            <person name="Martin F."/>
            <person name="Kauserud H."/>
        </authorList>
    </citation>
    <scope>NUCLEOTIDE SEQUENCE</scope>
    <source>
        <strain evidence="2">9144</strain>
    </source>
</reference>
<dbReference type="AlphaFoldDB" id="A0AAD6YF22"/>
<evidence type="ECO:0000313" key="2">
    <source>
        <dbReference type="EMBL" id="KAJ7216090.1"/>
    </source>
</evidence>
<feature type="compositionally biased region" description="Basic residues" evidence="1">
    <location>
        <begin position="161"/>
        <end position="171"/>
    </location>
</feature>
<comment type="caution">
    <text evidence="2">The sequence shown here is derived from an EMBL/GenBank/DDBJ whole genome shotgun (WGS) entry which is preliminary data.</text>
</comment>
<organism evidence="2 3">
    <name type="scientific">Mycena pura</name>
    <dbReference type="NCBI Taxonomy" id="153505"/>
    <lineage>
        <taxon>Eukaryota</taxon>
        <taxon>Fungi</taxon>
        <taxon>Dikarya</taxon>
        <taxon>Basidiomycota</taxon>
        <taxon>Agaricomycotina</taxon>
        <taxon>Agaricomycetes</taxon>
        <taxon>Agaricomycetidae</taxon>
        <taxon>Agaricales</taxon>
        <taxon>Marasmiineae</taxon>
        <taxon>Mycenaceae</taxon>
        <taxon>Mycena</taxon>
    </lineage>
</organism>
<protein>
    <submittedName>
        <fullName evidence="2">Uncharacterized protein</fullName>
    </submittedName>
</protein>
<keyword evidence="3" id="KW-1185">Reference proteome</keyword>
<evidence type="ECO:0000313" key="3">
    <source>
        <dbReference type="Proteomes" id="UP001219525"/>
    </source>
</evidence>